<dbReference type="Proteomes" id="UP000001887">
    <property type="component" value="Chromosome"/>
</dbReference>
<evidence type="ECO:0008006" key="4">
    <source>
        <dbReference type="Google" id="ProtNLM"/>
    </source>
</evidence>
<dbReference type="HOGENOM" id="CLU_113730_0_0_0"/>
<organism evidence="2 3">
    <name type="scientific">Pirellula staleyi (strain ATCC 27377 / DSM 6068 / ICPB 4128)</name>
    <name type="common">Pirella staleyi</name>
    <dbReference type="NCBI Taxonomy" id="530564"/>
    <lineage>
        <taxon>Bacteria</taxon>
        <taxon>Pseudomonadati</taxon>
        <taxon>Planctomycetota</taxon>
        <taxon>Planctomycetia</taxon>
        <taxon>Pirellulales</taxon>
        <taxon>Pirellulaceae</taxon>
        <taxon>Pirellula</taxon>
    </lineage>
</organism>
<evidence type="ECO:0000313" key="2">
    <source>
        <dbReference type="EMBL" id="ADB15291.1"/>
    </source>
</evidence>
<keyword evidence="1" id="KW-0732">Signal</keyword>
<sequence precursor="true">MTKFATFLSHLNFPSTTTRAMCAATCMFAVLIVTGCSSGDSRLKVYPVRGKIAFEGQPIRGGFVVAHPKNLSQPSDVRATAQIQQDGSFELTTYDAGDGAPAGEYVLTVEWTPVHQVGGDYVRTQNVLPPKYSQPTTSDLVIQVAEGTADLPPLNLRR</sequence>
<dbReference type="eggNOG" id="ENOG5033GB9">
    <property type="taxonomic scope" value="Bacteria"/>
</dbReference>
<dbReference type="OrthoDB" id="288856at2"/>
<dbReference type="STRING" id="530564.Psta_0604"/>
<accession>D2R4E3</accession>
<dbReference type="KEGG" id="psl:Psta_0604"/>
<dbReference type="EMBL" id="CP001848">
    <property type="protein sequence ID" value="ADB15291.1"/>
    <property type="molecule type" value="Genomic_DNA"/>
</dbReference>
<protein>
    <recommendedName>
        <fullName evidence="4">Carboxypeptidase regulatory-like domain-containing protein</fullName>
    </recommendedName>
</protein>
<name>D2R4E3_PIRSD</name>
<evidence type="ECO:0000313" key="3">
    <source>
        <dbReference type="Proteomes" id="UP000001887"/>
    </source>
</evidence>
<dbReference type="AlphaFoldDB" id="D2R4E3"/>
<proteinExistence type="predicted"/>
<feature type="chain" id="PRO_5003035451" description="Carboxypeptidase regulatory-like domain-containing protein" evidence="1">
    <location>
        <begin position="21"/>
        <end position="158"/>
    </location>
</feature>
<reference evidence="2 3" key="1">
    <citation type="journal article" date="2009" name="Stand. Genomic Sci.">
        <title>Complete genome sequence of Pirellula staleyi type strain (ATCC 27377).</title>
        <authorList>
            <person name="Clum A."/>
            <person name="Tindall B.J."/>
            <person name="Sikorski J."/>
            <person name="Ivanova N."/>
            <person name="Mavrommatis K."/>
            <person name="Lucas S."/>
            <person name="Glavina del Rio T."/>
            <person name="Nolan M."/>
            <person name="Chen F."/>
            <person name="Tice H."/>
            <person name="Pitluck S."/>
            <person name="Cheng J.F."/>
            <person name="Chertkov O."/>
            <person name="Brettin T."/>
            <person name="Han C."/>
            <person name="Detter J.C."/>
            <person name="Kuske C."/>
            <person name="Bruce D."/>
            <person name="Goodwin L."/>
            <person name="Ovchinikova G."/>
            <person name="Pati A."/>
            <person name="Mikhailova N."/>
            <person name="Chen A."/>
            <person name="Palaniappan K."/>
            <person name="Land M."/>
            <person name="Hauser L."/>
            <person name="Chang Y.J."/>
            <person name="Jeffries C.D."/>
            <person name="Chain P."/>
            <person name="Rohde M."/>
            <person name="Goker M."/>
            <person name="Bristow J."/>
            <person name="Eisen J.A."/>
            <person name="Markowitz V."/>
            <person name="Hugenholtz P."/>
            <person name="Kyrpides N.C."/>
            <person name="Klenk H.P."/>
            <person name="Lapidus A."/>
        </authorList>
    </citation>
    <scope>NUCLEOTIDE SEQUENCE [LARGE SCALE GENOMIC DNA]</scope>
    <source>
        <strain evidence="3">ATCC 27377 / DSM 6068 / ICPB 4128</strain>
    </source>
</reference>
<gene>
    <name evidence="2" type="ordered locus">Psta_0604</name>
</gene>
<keyword evidence="3" id="KW-1185">Reference proteome</keyword>
<evidence type="ECO:0000256" key="1">
    <source>
        <dbReference type="SAM" id="SignalP"/>
    </source>
</evidence>
<feature type="signal peptide" evidence="1">
    <location>
        <begin position="1"/>
        <end position="20"/>
    </location>
</feature>